<gene>
    <name evidence="1" type="ORF">M440DRAFT_154692</name>
</gene>
<evidence type="ECO:0000313" key="2">
    <source>
        <dbReference type="Proteomes" id="UP000240760"/>
    </source>
</evidence>
<organism evidence="1 2">
    <name type="scientific">Trichoderma longibrachiatum ATCC 18648</name>
    <dbReference type="NCBI Taxonomy" id="983965"/>
    <lineage>
        <taxon>Eukaryota</taxon>
        <taxon>Fungi</taxon>
        <taxon>Dikarya</taxon>
        <taxon>Ascomycota</taxon>
        <taxon>Pezizomycotina</taxon>
        <taxon>Sordariomycetes</taxon>
        <taxon>Hypocreomycetidae</taxon>
        <taxon>Hypocreales</taxon>
        <taxon>Hypocreaceae</taxon>
        <taxon>Trichoderma</taxon>
    </lineage>
</organism>
<evidence type="ECO:0000313" key="1">
    <source>
        <dbReference type="EMBL" id="PTB72885.1"/>
    </source>
</evidence>
<reference evidence="1 2" key="1">
    <citation type="submission" date="2016-07" db="EMBL/GenBank/DDBJ databases">
        <title>Multiple horizontal gene transfer events from other fungi enriched the ability of initially mycotrophic Trichoderma (Ascomycota) to feed on dead plant biomass.</title>
        <authorList>
            <consortium name="DOE Joint Genome Institute"/>
            <person name="Aerts A."/>
            <person name="Atanasova L."/>
            <person name="Chenthamara K."/>
            <person name="Zhang J."/>
            <person name="Grujic M."/>
            <person name="Henrissat B."/>
            <person name="Kuo A."/>
            <person name="Salamov A."/>
            <person name="Lipzen A."/>
            <person name="Labutti K."/>
            <person name="Barry K."/>
            <person name="Miao Y."/>
            <person name="Rahimi M.J."/>
            <person name="Shen Q."/>
            <person name="Grigoriev I.V."/>
            <person name="Kubicek C.P."/>
            <person name="Druzhinina I.S."/>
        </authorList>
    </citation>
    <scope>NUCLEOTIDE SEQUENCE [LARGE SCALE GENOMIC DNA]</scope>
    <source>
        <strain evidence="1 2">ATCC 18648</strain>
    </source>
</reference>
<proteinExistence type="predicted"/>
<dbReference type="EMBL" id="KZ679140">
    <property type="protein sequence ID" value="PTB72885.1"/>
    <property type="molecule type" value="Genomic_DNA"/>
</dbReference>
<protein>
    <submittedName>
        <fullName evidence="1">Uncharacterized protein</fullName>
    </submittedName>
</protein>
<accession>A0A2T4BUB5</accession>
<sequence>MCRTGSCFGADHEEPCQDIPAKAKKNQVSILIPDRPVSRLPQDRGAESIAAAMWELAAECSQIVGSAIMAQAPCHARSTQCREQSRERPTVLDGIVETSAPAQILVTRLQMAPTCRGSFPLFAPTRTKEHLCHYVDPGLSAPRPASINR</sequence>
<dbReference type="AlphaFoldDB" id="A0A2T4BUB5"/>
<dbReference type="Proteomes" id="UP000240760">
    <property type="component" value="Unassembled WGS sequence"/>
</dbReference>
<keyword evidence="2" id="KW-1185">Reference proteome</keyword>
<name>A0A2T4BUB5_TRILO</name>